<evidence type="ECO:0000313" key="2">
    <source>
        <dbReference type="EMBL" id="KAK8850646.1"/>
    </source>
</evidence>
<comment type="caution">
    <text evidence="2">The sequence shown here is derived from an EMBL/GenBank/DDBJ whole genome shotgun (WGS) entry which is preliminary data.</text>
</comment>
<sequence>MTRNQPESNIPAPIFSPTQSNAESTEGTVRGSYNSRYDPALAEKAKKEYEDWVARKAEREGGVGGEDSGGTRNWVPKDRDVARPGAVEGIAHSDAYEGKPMAQLEAHPQTVQPWVYPFPTGDHDQSYDPSQQAMEAFYPPQGYWDPSYWWGTGDMGGMGAVGPVATGDHDYDISE</sequence>
<evidence type="ECO:0000313" key="3">
    <source>
        <dbReference type="Proteomes" id="UP001388673"/>
    </source>
</evidence>
<dbReference type="GeneID" id="92181823"/>
<reference evidence="2 3" key="1">
    <citation type="journal article" date="2024" name="bioRxiv">
        <title>Comparative genomics of Cryptococcus and Kwoniella reveals pathogenesis evolution and contrasting karyotype dynamics via intercentromeric recombination or chromosome fusion.</title>
        <authorList>
            <person name="Coelho M.A."/>
            <person name="David-Palma M."/>
            <person name="Shea T."/>
            <person name="Bowers K."/>
            <person name="McGinley-Smith S."/>
            <person name="Mohammad A.W."/>
            <person name="Gnirke A."/>
            <person name="Yurkov A.M."/>
            <person name="Nowrousian M."/>
            <person name="Sun S."/>
            <person name="Cuomo C.A."/>
            <person name="Heitman J."/>
        </authorList>
    </citation>
    <scope>NUCLEOTIDE SEQUENCE [LARGE SCALE GENOMIC DNA]</scope>
    <source>
        <strain evidence="2 3">CBS 13917</strain>
    </source>
</reference>
<dbReference type="AlphaFoldDB" id="A0AAW0YPT8"/>
<organism evidence="2 3">
    <name type="scientific">Kwoniella newhampshirensis</name>
    <dbReference type="NCBI Taxonomy" id="1651941"/>
    <lineage>
        <taxon>Eukaryota</taxon>
        <taxon>Fungi</taxon>
        <taxon>Dikarya</taxon>
        <taxon>Basidiomycota</taxon>
        <taxon>Agaricomycotina</taxon>
        <taxon>Tremellomycetes</taxon>
        <taxon>Tremellales</taxon>
        <taxon>Cryptococcaceae</taxon>
        <taxon>Kwoniella</taxon>
    </lineage>
</organism>
<dbReference type="RefSeq" id="XP_066802077.1">
    <property type="nucleotide sequence ID" value="XM_066947663.1"/>
</dbReference>
<dbReference type="Proteomes" id="UP001388673">
    <property type="component" value="Unassembled WGS sequence"/>
</dbReference>
<name>A0AAW0YPT8_9TREE</name>
<evidence type="ECO:0000256" key="1">
    <source>
        <dbReference type="SAM" id="MobiDB-lite"/>
    </source>
</evidence>
<feature type="region of interest" description="Disordered" evidence="1">
    <location>
        <begin position="1"/>
        <end position="34"/>
    </location>
</feature>
<protein>
    <submittedName>
        <fullName evidence="2">Uncharacterized protein</fullName>
    </submittedName>
</protein>
<dbReference type="EMBL" id="JBCAWK010000008">
    <property type="protein sequence ID" value="KAK8850646.1"/>
    <property type="molecule type" value="Genomic_DNA"/>
</dbReference>
<gene>
    <name evidence="2" type="ORF">IAR55_004565</name>
</gene>
<accession>A0AAW0YPT8</accession>
<dbReference type="KEGG" id="kne:92181823"/>
<feature type="compositionally biased region" description="Polar residues" evidence="1">
    <location>
        <begin position="16"/>
        <end position="34"/>
    </location>
</feature>
<feature type="region of interest" description="Disordered" evidence="1">
    <location>
        <begin position="58"/>
        <end position="80"/>
    </location>
</feature>
<keyword evidence="3" id="KW-1185">Reference proteome</keyword>
<proteinExistence type="predicted"/>